<protein>
    <submittedName>
        <fullName evidence="1">Uncharacterized protein</fullName>
    </submittedName>
</protein>
<evidence type="ECO:0000313" key="2">
    <source>
        <dbReference type="Proteomes" id="UP000017559"/>
    </source>
</evidence>
<organism evidence="1 2">
    <name type="scientific">Moniliophthora roreri (strain MCA 2997)</name>
    <name type="common">Cocoa frosty pod rot fungus</name>
    <name type="synonym">Crinipellis roreri</name>
    <dbReference type="NCBI Taxonomy" id="1381753"/>
    <lineage>
        <taxon>Eukaryota</taxon>
        <taxon>Fungi</taxon>
        <taxon>Dikarya</taxon>
        <taxon>Basidiomycota</taxon>
        <taxon>Agaricomycotina</taxon>
        <taxon>Agaricomycetes</taxon>
        <taxon>Agaricomycetidae</taxon>
        <taxon>Agaricales</taxon>
        <taxon>Marasmiineae</taxon>
        <taxon>Marasmiaceae</taxon>
        <taxon>Moniliophthora</taxon>
    </lineage>
</organism>
<dbReference type="Proteomes" id="UP000017559">
    <property type="component" value="Unassembled WGS sequence"/>
</dbReference>
<dbReference type="AlphaFoldDB" id="V2X307"/>
<name>V2X307_MONRO</name>
<evidence type="ECO:0000313" key="1">
    <source>
        <dbReference type="EMBL" id="ESK93523.1"/>
    </source>
</evidence>
<dbReference type="HOGENOM" id="CLU_2543083_0_0_1"/>
<reference evidence="1 2" key="1">
    <citation type="journal article" date="2014" name="BMC Genomics">
        <title>Genome and secretome analysis of the hemibiotrophic fungal pathogen, Moniliophthora roreri, which causes frosty pod rot disease of cacao: mechanisms of the biotrophic and necrotrophic phases.</title>
        <authorList>
            <person name="Meinhardt L.W."/>
            <person name="Costa G.G.L."/>
            <person name="Thomazella D.P.T."/>
            <person name="Teixeira P.J.P.L."/>
            <person name="Carazzolle M.F."/>
            <person name="Schuster S.C."/>
            <person name="Carlson J.E."/>
            <person name="Guiltinan M.J."/>
            <person name="Mieczkowski P."/>
            <person name="Farmer A."/>
            <person name="Ramaraj T."/>
            <person name="Crozier J."/>
            <person name="Davis R.E."/>
            <person name="Shao J."/>
            <person name="Melnick R.L."/>
            <person name="Pereira G.A.G."/>
            <person name="Bailey B.A."/>
        </authorList>
    </citation>
    <scope>NUCLEOTIDE SEQUENCE [LARGE SCALE GENOMIC DNA]</scope>
    <source>
        <strain evidence="1 2">MCA 2997</strain>
    </source>
</reference>
<gene>
    <name evidence="1" type="ORF">Moror_1646</name>
</gene>
<dbReference type="EMBL" id="AWSO01000188">
    <property type="protein sequence ID" value="ESK93523.1"/>
    <property type="molecule type" value="Genomic_DNA"/>
</dbReference>
<keyword evidence="2" id="KW-1185">Reference proteome</keyword>
<comment type="caution">
    <text evidence="1">The sequence shown here is derived from an EMBL/GenBank/DDBJ whole genome shotgun (WGS) entry which is preliminary data.</text>
</comment>
<proteinExistence type="predicted"/>
<sequence length="83" mass="9502">MSYDAGTQNTVPLICRALRVNCVQNEPRSSIKHISSTLLRMSRFREVVFRGNVRFVYPWRTIQKYEIDGCDGSWSDLGTGLGF</sequence>
<dbReference type="KEGG" id="mrr:Moror_1646"/>
<accession>V2X307</accession>